<dbReference type="PRINTS" id="PR00111">
    <property type="entry name" value="ABHYDROLASE"/>
</dbReference>
<dbReference type="InterPro" id="IPR000073">
    <property type="entry name" value="AB_hydrolase_1"/>
</dbReference>
<evidence type="ECO:0000259" key="1">
    <source>
        <dbReference type="Pfam" id="PF00561"/>
    </source>
</evidence>
<dbReference type="RefSeq" id="WP_378798379.1">
    <property type="nucleotide sequence ID" value="NZ_JBHUER010000004.1"/>
</dbReference>
<dbReference type="PANTHER" id="PTHR42977">
    <property type="entry name" value="HYDROLASE-RELATED"/>
    <property type="match status" value="1"/>
</dbReference>
<dbReference type="PANTHER" id="PTHR42977:SF1">
    <property type="entry name" value="BLR6576 PROTEIN"/>
    <property type="match status" value="1"/>
</dbReference>
<organism evidence="2 3">
    <name type="scientific">Methylopila henanensis</name>
    <dbReference type="NCBI Taxonomy" id="873516"/>
    <lineage>
        <taxon>Bacteria</taxon>
        <taxon>Pseudomonadati</taxon>
        <taxon>Pseudomonadota</taxon>
        <taxon>Alphaproteobacteria</taxon>
        <taxon>Hyphomicrobiales</taxon>
        <taxon>Methylopilaceae</taxon>
        <taxon>Methylopila</taxon>
    </lineage>
</organism>
<keyword evidence="2" id="KW-0378">Hydrolase</keyword>
<proteinExistence type="predicted"/>
<gene>
    <name evidence="2" type="ORF">ACFSCV_07155</name>
</gene>
<dbReference type="InterPro" id="IPR029058">
    <property type="entry name" value="AB_hydrolase_fold"/>
</dbReference>
<dbReference type="Gene3D" id="3.40.50.1820">
    <property type="entry name" value="alpha/beta hydrolase"/>
    <property type="match status" value="1"/>
</dbReference>
<dbReference type="Pfam" id="PF00561">
    <property type="entry name" value="Abhydrolase_1"/>
    <property type="match status" value="1"/>
</dbReference>
<dbReference type="InterPro" id="IPR006311">
    <property type="entry name" value="TAT_signal"/>
</dbReference>
<dbReference type="PROSITE" id="PS51318">
    <property type="entry name" value="TAT"/>
    <property type="match status" value="1"/>
</dbReference>
<dbReference type="InterPro" id="IPR051340">
    <property type="entry name" value="Haloalkane_dehalogenase"/>
</dbReference>
<dbReference type="InterPro" id="IPR000639">
    <property type="entry name" value="Epox_hydrolase-like"/>
</dbReference>
<dbReference type="GO" id="GO:0016787">
    <property type="term" value="F:hydrolase activity"/>
    <property type="evidence" value="ECO:0007669"/>
    <property type="project" value="UniProtKB-KW"/>
</dbReference>
<evidence type="ECO:0000313" key="2">
    <source>
        <dbReference type="EMBL" id="MFD1702779.1"/>
    </source>
</evidence>
<name>A0ABW4K3M4_9HYPH</name>
<reference evidence="3" key="1">
    <citation type="journal article" date="2019" name="Int. J. Syst. Evol. Microbiol.">
        <title>The Global Catalogue of Microorganisms (GCM) 10K type strain sequencing project: providing services to taxonomists for standard genome sequencing and annotation.</title>
        <authorList>
            <consortium name="The Broad Institute Genomics Platform"/>
            <consortium name="The Broad Institute Genome Sequencing Center for Infectious Disease"/>
            <person name="Wu L."/>
            <person name="Ma J."/>
        </authorList>
    </citation>
    <scope>NUCLEOTIDE SEQUENCE [LARGE SCALE GENOMIC DNA]</scope>
    <source>
        <strain evidence="3">KCTC 23707</strain>
    </source>
</reference>
<sequence>MIETGAHIMEMLQKSWERRSVMAAIGLGGLAAAGAAAPAAAAPSPGPVAADDVRLRFGTKKVGDVTVFYREAGRPDAPVLLLLHGFPTAGHMFRDLIPLLADRYRVIAPDLAGFGNTIAPPRASFAYSFDKLAEVTEGFVEAMGLTRYALYVFDYGAPTGFRLAMSHPERVTAIISQNGNAYVEGFSKEWGPWEAYWRDPTPENREACRAALTDEAIRFQWTHGAPEGRVSPDGMTLDMHYMRRPEAEEIQLDLILSYRTNVERYPDFQAYFRKHQPPLLAVWGRNDAFFIPPGAEAYKRDLPKAEIHLLDAGHFALETHAAEIAARIRDFLQRHGVI</sequence>
<dbReference type="EMBL" id="JBHUER010000004">
    <property type="protein sequence ID" value="MFD1702779.1"/>
    <property type="molecule type" value="Genomic_DNA"/>
</dbReference>
<evidence type="ECO:0000313" key="3">
    <source>
        <dbReference type="Proteomes" id="UP001597308"/>
    </source>
</evidence>
<keyword evidence="3" id="KW-1185">Reference proteome</keyword>
<dbReference type="PRINTS" id="PR00412">
    <property type="entry name" value="EPOXHYDRLASE"/>
</dbReference>
<feature type="domain" description="AB hydrolase-1" evidence="1">
    <location>
        <begin position="78"/>
        <end position="320"/>
    </location>
</feature>
<accession>A0ABW4K3M4</accession>
<dbReference type="SUPFAM" id="SSF53474">
    <property type="entry name" value="alpha/beta-Hydrolases"/>
    <property type="match status" value="1"/>
</dbReference>
<protein>
    <submittedName>
        <fullName evidence="2">Alpha/beta fold hydrolase</fullName>
    </submittedName>
</protein>
<dbReference type="Proteomes" id="UP001597308">
    <property type="component" value="Unassembled WGS sequence"/>
</dbReference>
<comment type="caution">
    <text evidence="2">The sequence shown here is derived from an EMBL/GenBank/DDBJ whole genome shotgun (WGS) entry which is preliminary data.</text>
</comment>